<sequence>QVSELLNENQLLGLFSRLEKKRLSGVSIARKTRVPQLSKSSRKRKIQEVVHSGDEKDEVDQNTDPTEEEIEDEIDEETYVKQCIASRHKEIFV</sequence>
<evidence type="ECO:0000256" key="1">
    <source>
        <dbReference type="SAM" id="MobiDB-lite"/>
    </source>
</evidence>
<accession>A0AAV5V941</accession>
<keyword evidence="3" id="KW-1185">Reference proteome</keyword>
<evidence type="ECO:0000313" key="2">
    <source>
        <dbReference type="EMBL" id="GMT16117.1"/>
    </source>
</evidence>
<proteinExistence type="predicted"/>
<reference evidence="2" key="1">
    <citation type="submission" date="2023-10" db="EMBL/GenBank/DDBJ databases">
        <title>Genome assembly of Pristionchus species.</title>
        <authorList>
            <person name="Yoshida K."/>
            <person name="Sommer R.J."/>
        </authorList>
    </citation>
    <scope>NUCLEOTIDE SEQUENCE</scope>
    <source>
        <strain evidence="2">RS5133</strain>
    </source>
</reference>
<gene>
    <name evidence="2" type="ORF">PFISCL1PPCAC_7414</name>
</gene>
<feature type="compositionally biased region" description="Acidic residues" evidence="1">
    <location>
        <begin position="55"/>
        <end position="71"/>
    </location>
</feature>
<dbReference type="EMBL" id="BTSY01000002">
    <property type="protein sequence ID" value="GMT16117.1"/>
    <property type="molecule type" value="Genomic_DNA"/>
</dbReference>
<feature type="non-terminal residue" evidence="2">
    <location>
        <position position="1"/>
    </location>
</feature>
<dbReference type="AlphaFoldDB" id="A0AAV5V941"/>
<dbReference type="Proteomes" id="UP001432322">
    <property type="component" value="Unassembled WGS sequence"/>
</dbReference>
<feature type="non-terminal residue" evidence="2">
    <location>
        <position position="93"/>
    </location>
</feature>
<protein>
    <submittedName>
        <fullName evidence="2">Uncharacterized protein</fullName>
    </submittedName>
</protein>
<evidence type="ECO:0000313" key="3">
    <source>
        <dbReference type="Proteomes" id="UP001432322"/>
    </source>
</evidence>
<organism evidence="2 3">
    <name type="scientific">Pristionchus fissidentatus</name>
    <dbReference type="NCBI Taxonomy" id="1538716"/>
    <lineage>
        <taxon>Eukaryota</taxon>
        <taxon>Metazoa</taxon>
        <taxon>Ecdysozoa</taxon>
        <taxon>Nematoda</taxon>
        <taxon>Chromadorea</taxon>
        <taxon>Rhabditida</taxon>
        <taxon>Rhabditina</taxon>
        <taxon>Diplogasteromorpha</taxon>
        <taxon>Diplogasteroidea</taxon>
        <taxon>Neodiplogasteridae</taxon>
        <taxon>Pristionchus</taxon>
    </lineage>
</organism>
<comment type="caution">
    <text evidence="2">The sequence shown here is derived from an EMBL/GenBank/DDBJ whole genome shotgun (WGS) entry which is preliminary data.</text>
</comment>
<feature type="region of interest" description="Disordered" evidence="1">
    <location>
        <begin position="37"/>
        <end position="71"/>
    </location>
</feature>
<name>A0AAV5V941_9BILA</name>